<accession>A0A8S3R787</accession>
<dbReference type="AlphaFoldDB" id="A0A8S3R787"/>
<gene>
    <name evidence="1" type="ORF">MEDL_15672</name>
</gene>
<dbReference type="InterPro" id="IPR011042">
    <property type="entry name" value="6-blade_b-propeller_TolB-like"/>
</dbReference>
<dbReference type="EMBL" id="CAJPWZ010000825">
    <property type="protein sequence ID" value="CAG2201039.1"/>
    <property type="molecule type" value="Genomic_DNA"/>
</dbReference>
<dbReference type="OrthoDB" id="10404808at2759"/>
<organism evidence="1 2">
    <name type="scientific">Mytilus edulis</name>
    <name type="common">Blue mussel</name>
    <dbReference type="NCBI Taxonomy" id="6550"/>
    <lineage>
        <taxon>Eukaryota</taxon>
        <taxon>Metazoa</taxon>
        <taxon>Spiralia</taxon>
        <taxon>Lophotrochozoa</taxon>
        <taxon>Mollusca</taxon>
        <taxon>Bivalvia</taxon>
        <taxon>Autobranchia</taxon>
        <taxon>Pteriomorphia</taxon>
        <taxon>Mytilida</taxon>
        <taxon>Mytiloidea</taxon>
        <taxon>Mytilidae</taxon>
        <taxon>Mytilinae</taxon>
        <taxon>Mytilus</taxon>
    </lineage>
</organism>
<dbReference type="Gene3D" id="2.120.10.30">
    <property type="entry name" value="TolB, C-terminal domain"/>
    <property type="match status" value="1"/>
</dbReference>
<name>A0A8S3R787_MYTED</name>
<dbReference type="Proteomes" id="UP000683360">
    <property type="component" value="Unassembled WGS sequence"/>
</dbReference>
<protein>
    <submittedName>
        <fullName evidence="1">Uncharacterized protein</fullName>
    </submittedName>
</protein>
<comment type="caution">
    <text evidence="1">The sequence shown here is derived from an EMBL/GenBank/DDBJ whole genome shotgun (WGS) entry which is preliminary data.</text>
</comment>
<dbReference type="SUPFAM" id="SSF50978">
    <property type="entry name" value="WD40 repeat-like"/>
    <property type="match status" value="1"/>
</dbReference>
<evidence type="ECO:0000313" key="1">
    <source>
        <dbReference type="EMBL" id="CAG2201039.1"/>
    </source>
</evidence>
<evidence type="ECO:0000313" key="2">
    <source>
        <dbReference type="Proteomes" id="UP000683360"/>
    </source>
</evidence>
<dbReference type="InterPro" id="IPR036322">
    <property type="entry name" value="WD40_repeat_dom_sf"/>
</dbReference>
<keyword evidence="2" id="KW-1185">Reference proteome</keyword>
<reference evidence="1" key="1">
    <citation type="submission" date="2021-03" db="EMBL/GenBank/DDBJ databases">
        <authorList>
            <person name="Bekaert M."/>
        </authorList>
    </citation>
    <scope>NUCLEOTIDE SEQUENCE</scope>
</reference>
<sequence length="286" mass="32470">MDNRKAIIASYKDEILQSIQFEKSEIKVEQEISKTKVFDMDIMPNGDILLSVEECELKLLKENEIAEHAPFHSFSPLKTFGVHINRENEIIVGISAGFPTEKDEVSKPGKIVVLNSKGSIKRKHEFEQDEYRNQLCVCPTRIVTNSENTICFIDIFKKAYYGDGYDKKINNKGRIVGIDQEGKVKWIYHGTGHQQSSSIYFLCPKDIAVINSAGCILIYDAPIKHFQTFHIISQDGSAIAYSDLRLTNLGHKLDDLGSLAIDKDQKLYVGSDETYRSAKIHIFEFI</sequence>
<proteinExistence type="predicted"/>